<dbReference type="Proteomes" id="UP001163046">
    <property type="component" value="Unassembled WGS sequence"/>
</dbReference>
<keyword evidence="6 9" id="KW-0472">Membrane</keyword>
<evidence type="ECO:0000256" key="8">
    <source>
        <dbReference type="SAM" id="MobiDB-lite"/>
    </source>
</evidence>
<dbReference type="GO" id="GO:0016020">
    <property type="term" value="C:membrane"/>
    <property type="evidence" value="ECO:0007669"/>
    <property type="project" value="UniProtKB-SubCell"/>
</dbReference>
<feature type="transmembrane region" description="Helical" evidence="9">
    <location>
        <begin position="195"/>
        <end position="216"/>
    </location>
</feature>
<feature type="transmembrane region" description="Helical" evidence="9">
    <location>
        <begin position="295"/>
        <end position="312"/>
    </location>
</feature>
<dbReference type="SUPFAM" id="SSF103473">
    <property type="entry name" value="MFS general substrate transporter"/>
    <property type="match status" value="1"/>
</dbReference>
<evidence type="ECO:0000256" key="1">
    <source>
        <dbReference type="ARBA" id="ARBA00004141"/>
    </source>
</evidence>
<feature type="transmembrane region" description="Helical" evidence="9">
    <location>
        <begin position="378"/>
        <end position="399"/>
    </location>
</feature>
<evidence type="ECO:0000256" key="4">
    <source>
        <dbReference type="ARBA" id="ARBA00022856"/>
    </source>
</evidence>
<feature type="transmembrane region" description="Helical" evidence="9">
    <location>
        <begin position="59"/>
        <end position="85"/>
    </location>
</feature>
<feature type="transmembrane region" description="Helical" evidence="9">
    <location>
        <begin position="432"/>
        <end position="452"/>
    </location>
</feature>
<dbReference type="GO" id="GO:0006857">
    <property type="term" value="P:oligopeptide transport"/>
    <property type="evidence" value="ECO:0007669"/>
    <property type="project" value="InterPro"/>
</dbReference>
<dbReference type="AlphaFoldDB" id="A0A9X0CXP9"/>
<keyword evidence="5 9" id="KW-1133">Transmembrane helix</keyword>
<name>A0A9X0CXP9_9CNID</name>
<dbReference type="GO" id="GO:0022857">
    <property type="term" value="F:transmembrane transporter activity"/>
    <property type="evidence" value="ECO:0007669"/>
    <property type="project" value="InterPro"/>
</dbReference>
<comment type="similarity">
    <text evidence="2 7">Belongs to the major facilitator superfamily. Proton-dependent oligopeptide transporter (POT/PTR) (TC 2.A.17) family.</text>
</comment>
<proteinExistence type="inferred from homology"/>
<evidence type="ECO:0000256" key="6">
    <source>
        <dbReference type="ARBA" id="ARBA00023136"/>
    </source>
</evidence>
<evidence type="ECO:0000256" key="5">
    <source>
        <dbReference type="ARBA" id="ARBA00022989"/>
    </source>
</evidence>
<keyword evidence="11" id="KW-1185">Reference proteome</keyword>
<comment type="caution">
    <text evidence="10">The sequence shown here is derived from an EMBL/GenBank/DDBJ whole genome shotgun (WGS) entry which is preliminary data.</text>
</comment>
<feature type="transmembrane region" description="Helical" evidence="9">
    <location>
        <begin position="130"/>
        <end position="150"/>
    </location>
</feature>
<dbReference type="InterPro" id="IPR000109">
    <property type="entry name" value="POT_fam"/>
</dbReference>
<keyword evidence="3 7" id="KW-0812">Transmembrane</keyword>
<evidence type="ECO:0000256" key="9">
    <source>
        <dbReference type="SAM" id="Phobius"/>
    </source>
</evidence>
<dbReference type="OrthoDB" id="8904098at2759"/>
<dbReference type="PANTHER" id="PTHR11654">
    <property type="entry name" value="OLIGOPEPTIDE TRANSPORTER-RELATED"/>
    <property type="match status" value="1"/>
</dbReference>
<feature type="transmembrane region" description="Helical" evidence="9">
    <location>
        <begin position="170"/>
        <end position="189"/>
    </location>
</feature>
<feature type="region of interest" description="Disordered" evidence="8">
    <location>
        <begin position="1"/>
        <end position="23"/>
    </location>
</feature>
<gene>
    <name evidence="10" type="ORF">OS493_030106</name>
</gene>
<dbReference type="InterPro" id="IPR018456">
    <property type="entry name" value="PTR2_symporter_CS"/>
</dbReference>
<keyword evidence="4" id="KW-0653">Protein transport</keyword>
<feature type="transmembrane region" description="Helical" evidence="9">
    <location>
        <begin position="514"/>
        <end position="535"/>
    </location>
</feature>
<dbReference type="InterPro" id="IPR036259">
    <property type="entry name" value="MFS_trans_sf"/>
</dbReference>
<dbReference type="PROSITE" id="PS01023">
    <property type="entry name" value="PTR2_2"/>
    <property type="match status" value="1"/>
</dbReference>
<dbReference type="EMBL" id="MU826381">
    <property type="protein sequence ID" value="KAJ7377294.1"/>
    <property type="molecule type" value="Genomic_DNA"/>
</dbReference>
<evidence type="ECO:0000256" key="7">
    <source>
        <dbReference type="RuleBase" id="RU003755"/>
    </source>
</evidence>
<protein>
    <submittedName>
        <fullName evidence="10">Uncharacterized protein</fullName>
    </submittedName>
</protein>
<keyword evidence="7" id="KW-0813">Transport</keyword>
<dbReference type="Pfam" id="PF00854">
    <property type="entry name" value="PTR2"/>
    <property type="match status" value="1"/>
</dbReference>
<feature type="transmembrane region" description="Helical" evidence="9">
    <location>
        <begin position="97"/>
        <end position="118"/>
    </location>
</feature>
<sequence>MSLETFPPADMTSTSSASDEKTPLMRSISASNDALNRTSSGHLIQRRHLPSQLPAQNSFLPLVCVLLTVVLERITYYGILANLLIFLINEIEFTPSLSVGIVFGFTGLAWLMSTIGGIVGDSYSGRYNAVWGSLLVYIVGVGAYKANVTAFGGDQLRGQDDTRYRRFFNWYYWSINIGSFVGFFAIAYVEQVDSFWLGFAILFGCIVLAAVIFCICKSRYISHPPTGHILKNIYNIIKEARHRNKDESIRDSSSQYYPGLEEYMPVKSWLDRAMMKYGGSYLDTDVEEVKTIGKIIAIFAILIPYWAIYFQMNSTFLLQGLHMKISLINDTIDSAEDLRQVPPAWLSLVDVIFVLILIPVMDKWIYPWLDRKGWSLSVFTRISIGFLFATGSMVVAAGVESARLNAEDSRNCVNQTVAHANYTACMPIYFQIPQYGLIGISEVFASVGALEFAYKEAPKSMHSFVMGLFFFTQSIGSMLGGGLFELCSLGKHPWTPELNSKLDLQYQLKGHLNYYFLLLAGLQFVTWMVFLAVTVKYKIIQFNRKRTLPVIQRSQSYNPQT</sequence>
<accession>A0A9X0CXP9</accession>
<keyword evidence="4" id="KW-0571">Peptide transport</keyword>
<evidence type="ECO:0000313" key="10">
    <source>
        <dbReference type="EMBL" id="KAJ7377294.1"/>
    </source>
</evidence>
<comment type="subcellular location">
    <subcellularLocation>
        <location evidence="1 7">Membrane</location>
        <topology evidence="1 7">Multi-pass membrane protein</topology>
    </subcellularLocation>
</comment>
<reference evidence="10" key="1">
    <citation type="submission" date="2023-01" db="EMBL/GenBank/DDBJ databases">
        <title>Genome assembly of the deep-sea coral Lophelia pertusa.</title>
        <authorList>
            <person name="Herrera S."/>
            <person name="Cordes E."/>
        </authorList>
    </citation>
    <scope>NUCLEOTIDE SEQUENCE</scope>
    <source>
        <strain evidence="10">USNM1676648</strain>
        <tissue evidence="10">Polyp</tissue>
    </source>
</reference>
<evidence type="ECO:0000256" key="3">
    <source>
        <dbReference type="ARBA" id="ARBA00022692"/>
    </source>
</evidence>
<feature type="transmembrane region" description="Helical" evidence="9">
    <location>
        <begin position="344"/>
        <end position="366"/>
    </location>
</feature>
<dbReference type="Gene3D" id="1.20.1250.20">
    <property type="entry name" value="MFS general substrate transporter like domains"/>
    <property type="match status" value="1"/>
</dbReference>
<evidence type="ECO:0000313" key="11">
    <source>
        <dbReference type="Proteomes" id="UP001163046"/>
    </source>
</evidence>
<evidence type="ECO:0000256" key="2">
    <source>
        <dbReference type="ARBA" id="ARBA00005982"/>
    </source>
</evidence>
<feature type="transmembrane region" description="Helical" evidence="9">
    <location>
        <begin position="464"/>
        <end position="484"/>
    </location>
</feature>
<organism evidence="10 11">
    <name type="scientific">Desmophyllum pertusum</name>
    <dbReference type="NCBI Taxonomy" id="174260"/>
    <lineage>
        <taxon>Eukaryota</taxon>
        <taxon>Metazoa</taxon>
        <taxon>Cnidaria</taxon>
        <taxon>Anthozoa</taxon>
        <taxon>Hexacorallia</taxon>
        <taxon>Scleractinia</taxon>
        <taxon>Caryophylliina</taxon>
        <taxon>Caryophylliidae</taxon>
        <taxon>Desmophyllum</taxon>
    </lineage>
</organism>